<proteinExistence type="predicted"/>
<evidence type="ECO:0008006" key="4">
    <source>
        <dbReference type="Google" id="ProtNLM"/>
    </source>
</evidence>
<accession>A0A0M1VVN0</accession>
<reference evidence="2 3" key="1">
    <citation type="submission" date="2011-10" db="EMBL/GenBank/DDBJ databases">
        <title>The Genome Sequence of Fusobacterium sp. 4_1_13.</title>
        <authorList>
            <consortium name="The Broad Institute Genome Sequencing Platform"/>
            <person name="Earl A."/>
            <person name="Ward D."/>
            <person name="Feldgarden M."/>
            <person name="Gevers D."/>
            <person name="Strauss J."/>
            <person name="Ambrose C."/>
            <person name="Allen-Vercoe E."/>
            <person name="Young S.K."/>
            <person name="Zeng Q."/>
            <person name="Gargeya S."/>
            <person name="Fitzgerald M."/>
            <person name="Haas B."/>
            <person name="Abouelleil A."/>
            <person name="Alvarado L."/>
            <person name="Arachchi H.M."/>
            <person name="Berlin A."/>
            <person name="Brown A."/>
            <person name="Chapman S.B."/>
            <person name="Chen Z."/>
            <person name="Dunbar C."/>
            <person name="Freedman E."/>
            <person name="Gearin G."/>
            <person name="Goldberg J."/>
            <person name="Griggs A."/>
            <person name="Gujja S."/>
            <person name="Heiman D."/>
            <person name="Howarth C."/>
            <person name="Larson L."/>
            <person name="Lui A."/>
            <person name="MacDonald P.J."/>
            <person name="Montmayeur A."/>
            <person name="Murphy C."/>
            <person name="Neiman D."/>
            <person name="Pearson M."/>
            <person name="Priest M."/>
            <person name="Roberts A."/>
            <person name="Saif S."/>
            <person name="Shea T."/>
            <person name="Shenoy N."/>
            <person name="Sisk P."/>
            <person name="Stolte C."/>
            <person name="Sykes S."/>
            <person name="Wortman J."/>
            <person name="Nusbaum C."/>
            <person name="Birren B."/>
        </authorList>
    </citation>
    <scope>NUCLEOTIDE SEQUENCE [LARGE SCALE GENOMIC DNA]</scope>
    <source>
        <strain evidence="2 3">4_1_13</strain>
    </source>
</reference>
<organism evidence="2 3">
    <name type="scientific">Fusobacterium vincentii 4_1_13</name>
    <dbReference type="NCBI Taxonomy" id="469606"/>
    <lineage>
        <taxon>Bacteria</taxon>
        <taxon>Fusobacteriati</taxon>
        <taxon>Fusobacteriota</taxon>
        <taxon>Fusobacteriia</taxon>
        <taxon>Fusobacteriales</taxon>
        <taxon>Fusobacteriaceae</taxon>
        <taxon>Fusobacterium</taxon>
    </lineage>
</organism>
<dbReference type="InterPro" id="IPR025384">
    <property type="entry name" value="DUF4298"/>
</dbReference>
<feature type="coiled-coil region" evidence="1">
    <location>
        <begin position="7"/>
        <end position="41"/>
    </location>
</feature>
<sequence length="100" mass="11925">MKQKERIEKMENILFNSSKLLEELEEILNKIEKDFKNYDELIKYYYSKNWAKDKEDFENDLLPDMESAYVLTEDGIYDMMTASSGTAIHMLELATKILKR</sequence>
<keyword evidence="1" id="KW-0175">Coiled coil</keyword>
<evidence type="ECO:0000313" key="2">
    <source>
        <dbReference type="EMBL" id="EEO40736.2"/>
    </source>
</evidence>
<gene>
    <name evidence="2" type="ORF">FSCG_01449</name>
</gene>
<dbReference type="GeneID" id="79799618"/>
<dbReference type="Proteomes" id="UP000004925">
    <property type="component" value="Unassembled WGS sequence"/>
</dbReference>
<dbReference type="Pfam" id="PF14131">
    <property type="entry name" value="DUF4298"/>
    <property type="match status" value="1"/>
</dbReference>
<evidence type="ECO:0000313" key="3">
    <source>
        <dbReference type="Proteomes" id="UP000004925"/>
    </source>
</evidence>
<dbReference type="RefSeq" id="WP_005912245.1">
    <property type="nucleotide sequence ID" value="NZ_KQ235737.1"/>
</dbReference>
<evidence type="ECO:0000256" key="1">
    <source>
        <dbReference type="SAM" id="Coils"/>
    </source>
</evidence>
<protein>
    <recommendedName>
        <fullName evidence="4">DUF4298 domain-containing protein</fullName>
    </recommendedName>
</protein>
<comment type="caution">
    <text evidence="2">The sequence shown here is derived from an EMBL/GenBank/DDBJ whole genome shotgun (WGS) entry which is preliminary data.</text>
</comment>
<dbReference type="AlphaFoldDB" id="A0A0M1VVN0"/>
<dbReference type="eggNOG" id="ENOG50334K5">
    <property type="taxonomic scope" value="Bacteria"/>
</dbReference>
<dbReference type="EMBL" id="ACDE02000018">
    <property type="protein sequence ID" value="EEO40736.2"/>
    <property type="molecule type" value="Genomic_DNA"/>
</dbReference>
<name>A0A0M1VVN0_FUSVC</name>